<keyword evidence="3" id="KW-1185">Reference proteome</keyword>
<organism evidence="2 3">
    <name type="scientific">Pleuronectes platessa</name>
    <name type="common">European plaice</name>
    <dbReference type="NCBI Taxonomy" id="8262"/>
    <lineage>
        <taxon>Eukaryota</taxon>
        <taxon>Metazoa</taxon>
        <taxon>Chordata</taxon>
        <taxon>Craniata</taxon>
        <taxon>Vertebrata</taxon>
        <taxon>Euteleostomi</taxon>
        <taxon>Actinopterygii</taxon>
        <taxon>Neopterygii</taxon>
        <taxon>Teleostei</taxon>
        <taxon>Neoteleostei</taxon>
        <taxon>Acanthomorphata</taxon>
        <taxon>Carangaria</taxon>
        <taxon>Pleuronectiformes</taxon>
        <taxon>Pleuronectoidei</taxon>
        <taxon>Pleuronectidae</taxon>
        <taxon>Pleuronectes</taxon>
    </lineage>
</organism>
<protein>
    <submittedName>
        <fullName evidence="2">Uncharacterized protein</fullName>
    </submittedName>
</protein>
<sequence>MSTSGCAPGPPHETPPPLLLIIIIIITHERELLDLQLCSGDRWTVGTCPRSEETRVSHRCSGSNTIPELPGLRAGFRSEPGTSSDLLRPRGPSRTSMRTPPVFHSLTAERPPSVSVSLTGDFLLSPDHEPPVH</sequence>
<dbReference type="Proteomes" id="UP001153269">
    <property type="component" value="Unassembled WGS sequence"/>
</dbReference>
<gene>
    <name evidence="2" type="ORF">PLEPLA_LOCUS32694</name>
</gene>
<evidence type="ECO:0000256" key="1">
    <source>
        <dbReference type="SAM" id="MobiDB-lite"/>
    </source>
</evidence>
<proteinExistence type="predicted"/>
<accession>A0A9N7V3P1</accession>
<dbReference type="AlphaFoldDB" id="A0A9N7V3P1"/>
<reference evidence="2" key="1">
    <citation type="submission" date="2020-03" db="EMBL/GenBank/DDBJ databases">
        <authorList>
            <person name="Weist P."/>
        </authorList>
    </citation>
    <scope>NUCLEOTIDE SEQUENCE</scope>
</reference>
<name>A0A9N7V3P1_PLEPL</name>
<dbReference type="EMBL" id="CADEAL010003502">
    <property type="protein sequence ID" value="CAB1444964.1"/>
    <property type="molecule type" value="Genomic_DNA"/>
</dbReference>
<evidence type="ECO:0000313" key="3">
    <source>
        <dbReference type="Proteomes" id="UP001153269"/>
    </source>
</evidence>
<feature type="region of interest" description="Disordered" evidence="1">
    <location>
        <begin position="69"/>
        <end position="112"/>
    </location>
</feature>
<comment type="caution">
    <text evidence="2">The sequence shown here is derived from an EMBL/GenBank/DDBJ whole genome shotgun (WGS) entry which is preliminary data.</text>
</comment>
<evidence type="ECO:0000313" key="2">
    <source>
        <dbReference type="EMBL" id="CAB1444964.1"/>
    </source>
</evidence>